<dbReference type="NCBIfam" id="TIGR03142">
    <property type="entry name" value="cytochro_ccmI"/>
    <property type="match status" value="1"/>
</dbReference>
<keyword evidence="4" id="KW-0812">Transmembrane</keyword>
<feature type="region of interest" description="Disordered" evidence="3">
    <location>
        <begin position="307"/>
        <end position="332"/>
    </location>
</feature>
<dbReference type="eggNOG" id="COG4235">
    <property type="taxonomic scope" value="Bacteria"/>
</dbReference>
<dbReference type="InterPro" id="IPR011990">
    <property type="entry name" value="TPR-like_helical_dom_sf"/>
</dbReference>
<dbReference type="PANTHER" id="PTHR47870:SF1">
    <property type="entry name" value="CYTOCHROME C-TYPE BIOGENESIS PROTEIN CCMH"/>
    <property type="match status" value="1"/>
</dbReference>
<comment type="subcellular location">
    <subcellularLocation>
        <location evidence="1">Cell envelope</location>
    </subcellularLocation>
</comment>
<dbReference type="STRING" id="1379903.ATO8_00780"/>
<keyword evidence="4" id="KW-0472">Membrane</keyword>
<comment type="caution">
    <text evidence="5">The sequence shown here is derived from an EMBL/GenBank/DDBJ whole genome shotgun (WGS) entry which is preliminary data.</text>
</comment>
<organism evidence="5 6">
    <name type="scientific">Roseivivax marinus</name>
    <dbReference type="NCBI Taxonomy" id="1379903"/>
    <lineage>
        <taxon>Bacteria</taxon>
        <taxon>Pseudomonadati</taxon>
        <taxon>Pseudomonadota</taxon>
        <taxon>Alphaproteobacteria</taxon>
        <taxon>Rhodobacterales</taxon>
        <taxon>Roseobacteraceae</taxon>
        <taxon>Roseivivax</taxon>
    </lineage>
</organism>
<evidence type="ECO:0000256" key="3">
    <source>
        <dbReference type="SAM" id="MobiDB-lite"/>
    </source>
</evidence>
<keyword evidence="2" id="KW-0201">Cytochrome c-type biogenesis</keyword>
<feature type="transmembrane region" description="Helical" evidence="4">
    <location>
        <begin position="93"/>
        <end position="116"/>
    </location>
</feature>
<protein>
    <submittedName>
        <fullName evidence="5">Cytochrome c-type biogenesis protein CycH</fullName>
    </submittedName>
</protein>
<proteinExistence type="predicted"/>
<feature type="region of interest" description="Disordered" evidence="3">
    <location>
        <begin position="134"/>
        <end position="161"/>
    </location>
</feature>
<dbReference type="SUPFAM" id="SSF48452">
    <property type="entry name" value="TPR-like"/>
    <property type="match status" value="1"/>
</dbReference>
<evidence type="ECO:0000313" key="6">
    <source>
        <dbReference type="Proteomes" id="UP000019063"/>
    </source>
</evidence>
<dbReference type="PATRIC" id="fig|1317118.6.peg.160"/>
<dbReference type="PANTHER" id="PTHR47870">
    <property type="entry name" value="CYTOCHROME C-TYPE BIOGENESIS PROTEIN CCMH"/>
    <property type="match status" value="1"/>
</dbReference>
<dbReference type="GO" id="GO:0005886">
    <property type="term" value="C:plasma membrane"/>
    <property type="evidence" value="ECO:0007669"/>
    <property type="project" value="TreeGrafter"/>
</dbReference>
<keyword evidence="6" id="KW-1185">Reference proteome</keyword>
<dbReference type="Proteomes" id="UP000019063">
    <property type="component" value="Unassembled WGS sequence"/>
</dbReference>
<dbReference type="EMBL" id="AQQW01000001">
    <property type="protein sequence ID" value="ETW14399.1"/>
    <property type="molecule type" value="Genomic_DNA"/>
</dbReference>
<accession>W4HP00</accession>
<name>W4HP00_9RHOB</name>
<dbReference type="GO" id="GO:0017004">
    <property type="term" value="P:cytochrome complex assembly"/>
    <property type="evidence" value="ECO:0007669"/>
    <property type="project" value="UniProtKB-KW"/>
</dbReference>
<feature type="compositionally biased region" description="Acidic residues" evidence="3">
    <location>
        <begin position="146"/>
        <end position="157"/>
    </location>
</feature>
<gene>
    <name evidence="5" type="ORF">ATO8_00780</name>
</gene>
<feature type="compositionally biased region" description="Basic and acidic residues" evidence="3">
    <location>
        <begin position="134"/>
        <end position="145"/>
    </location>
</feature>
<dbReference type="GO" id="GO:0030313">
    <property type="term" value="C:cell envelope"/>
    <property type="evidence" value="ECO:0007669"/>
    <property type="project" value="UniProtKB-SubCell"/>
</dbReference>
<dbReference type="Gene3D" id="1.25.40.10">
    <property type="entry name" value="Tetratricopeptide repeat domain"/>
    <property type="match status" value="1"/>
</dbReference>
<dbReference type="InterPro" id="IPR051263">
    <property type="entry name" value="C-type_cytochrome_biogenesis"/>
</dbReference>
<evidence type="ECO:0000256" key="2">
    <source>
        <dbReference type="ARBA" id="ARBA00022748"/>
    </source>
</evidence>
<reference evidence="5 6" key="1">
    <citation type="journal article" date="2014" name="Antonie Van Leeuwenhoek">
        <title>Roseivivax atlanticus sp. nov., isolated from surface seawater of the Atlantic Ocean.</title>
        <authorList>
            <person name="Li G."/>
            <person name="Lai Q."/>
            <person name="Liu X."/>
            <person name="Sun F."/>
            <person name="Shao Z."/>
        </authorList>
    </citation>
    <scope>NUCLEOTIDE SEQUENCE [LARGE SCALE GENOMIC DNA]</scope>
    <source>
        <strain evidence="5 6">22II-s10s</strain>
    </source>
</reference>
<keyword evidence="4" id="KW-1133">Transmembrane helix</keyword>
<dbReference type="AlphaFoldDB" id="W4HP00"/>
<evidence type="ECO:0000313" key="5">
    <source>
        <dbReference type="EMBL" id="ETW14399.1"/>
    </source>
</evidence>
<evidence type="ECO:0000256" key="1">
    <source>
        <dbReference type="ARBA" id="ARBA00004196"/>
    </source>
</evidence>
<dbReference type="RefSeq" id="WP_043841264.1">
    <property type="nucleotide sequence ID" value="NZ_AQQW01000001.1"/>
</dbReference>
<sequence>MTLFLIITAALAALVAALLGVALVRGRRDTRAGEAFDLQIYRDQLREVERDRKRGVIAEAEAERLSTEISRRLLAADARAGAAGDASGQPKRLALSTAILIGAFVLGGAFALYATLGAPGYGDLGLKTRIAEAETARETRPRQAEAEEQVPEGEDASPETTAEYRELVQRLRGAVAERPDDLQGFVLLARSEAALGNYRAAYQAQRRIIELKGDEATAEDYADLGDMMVLAAGGYVSPEAEDVFDAALARDPEQGVARYYAGLSYAQTGRPDRAFRIWDALLRESAAGDPWVDPVLQQIDTMARRAGVNDYTPPTPEAGRALPGPSAGDVEAAGEMTPEARDQMIRGMVSGLAERLASEGGSADEWGRLIFAYARLGEAERAMSIFAEAQEVFAGDDAALRTIREAAQGAGIGQ</sequence>
<dbReference type="InterPro" id="IPR017560">
    <property type="entry name" value="Cyt_c_biogenesis_CcmI"/>
</dbReference>
<evidence type="ECO:0000256" key="4">
    <source>
        <dbReference type="SAM" id="Phobius"/>
    </source>
</evidence>